<evidence type="ECO:0000313" key="1">
    <source>
        <dbReference type="EMBL" id="VYT76457.1"/>
    </source>
</evidence>
<sequence>MEIAFDTTESEIEKQQLKFTLEAEKRLQNVLVYYIVKMALVLQLLKC</sequence>
<dbReference type="EMBL" id="CACRTL010000019">
    <property type="protein sequence ID" value="VYT76457.1"/>
    <property type="molecule type" value="Genomic_DNA"/>
</dbReference>
<protein>
    <submittedName>
        <fullName evidence="1">Uncharacterized protein</fullName>
    </submittedName>
</protein>
<name>A0A6N2ZEC5_9FIRM</name>
<organism evidence="1">
    <name type="scientific">Thomasclavelia ramosa</name>
    <dbReference type="NCBI Taxonomy" id="1547"/>
    <lineage>
        <taxon>Bacteria</taxon>
        <taxon>Bacillati</taxon>
        <taxon>Bacillota</taxon>
        <taxon>Erysipelotrichia</taxon>
        <taxon>Erysipelotrichales</taxon>
        <taxon>Coprobacillaceae</taxon>
        <taxon>Thomasclavelia</taxon>
    </lineage>
</organism>
<dbReference type="AlphaFoldDB" id="A0A6N2ZEC5"/>
<gene>
    <name evidence="1" type="ORF">CRLFYP8_02116</name>
</gene>
<reference evidence="1" key="1">
    <citation type="submission" date="2019-11" db="EMBL/GenBank/DDBJ databases">
        <authorList>
            <person name="Feng L."/>
        </authorList>
    </citation>
    <scope>NUCLEOTIDE SEQUENCE</scope>
    <source>
        <strain evidence="1">CramosumLFYP8</strain>
    </source>
</reference>
<accession>A0A6N2ZEC5</accession>
<proteinExistence type="predicted"/>